<gene>
    <name evidence="1" type="ORF">Xhom_02293</name>
</gene>
<sequence length="45" mass="5343">MKLLYLIDFNLQCDQRAVNREATGKMKEYMVKNDPYSEYILGLAR</sequence>
<proteinExistence type="predicted"/>
<evidence type="ECO:0000313" key="2">
    <source>
        <dbReference type="Proteomes" id="UP000225433"/>
    </source>
</evidence>
<dbReference type="AlphaFoldDB" id="A0A2G0Q8J3"/>
<accession>A0A2G0Q8J3</accession>
<dbReference type="Proteomes" id="UP000225433">
    <property type="component" value="Unassembled WGS sequence"/>
</dbReference>
<reference evidence="1 2" key="1">
    <citation type="journal article" date="2017" name="Nat. Microbiol.">
        <title>Natural product diversity associated with the nematode symbionts Photorhabdus and Xenorhabdus.</title>
        <authorList>
            <person name="Tobias N.J."/>
            <person name="Wolff H."/>
            <person name="Djahanschiri B."/>
            <person name="Grundmann F."/>
            <person name="Kronenwerth M."/>
            <person name="Shi Y.M."/>
            <person name="Simonyi S."/>
            <person name="Grun P."/>
            <person name="Shapiro-Ilan D."/>
            <person name="Pidot S.J."/>
            <person name="Stinear T.P."/>
            <person name="Ebersberger I."/>
            <person name="Bode H.B."/>
        </authorList>
    </citation>
    <scope>NUCLEOTIDE SEQUENCE [LARGE SCALE GENOMIC DNA]</scope>
    <source>
        <strain evidence="1 2">DSM 17903</strain>
    </source>
</reference>
<evidence type="ECO:0000313" key="1">
    <source>
        <dbReference type="EMBL" id="PHM55547.1"/>
    </source>
</evidence>
<dbReference type="EMBL" id="NJAI01000003">
    <property type="protein sequence ID" value="PHM55547.1"/>
    <property type="molecule type" value="Genomic_DNA"/>
</dbReference>
<organism evidence="1 2">
    <name type="scientific">Xenorhabdus hominickii</name>
    <dbReference type="NCBI Taxonomy" id="351679"/>
    <lineage>
        <taxon>Bacteria</taxon>
        <taxon>Pseudomonadati</taxon>
        <taxon>Pseudomonadota</taxon>
        <taxon>Gammaproteobacteria</taxon>
        <taxon>Enterobacterales</taxon>
        <taxon>Morganellaceae</taxon>
        <taxon>Xenorhabdus</taxon>
    </lineage>
</organism>
<comment type="caution">
    <text evidence="1">The sequence shown here is derived from an EMBL/GenBank/DDBJ whole genome shotgun (WGS) entry which is preliminary data.</text>
</comment>
<protein>
    <submittedName>
        <fullName evidence="1">Uncharacterized protein</fullName>
    </submittedName>
</protein>
<name>A0A2G0Q8J3_XENHO</name>